<evidence type="ECO:0000313" key="1">
    <source>
        <dbReference type="EMBL" id="MDC0828003.1"/>
    </source>
</evidence>
<organism evidence="1 2">
    <name type="scientific">Faecalitalea cylindroides</name>
    <dbReference type="NCBI Taxonomy" id="39483"/>
    <lineage>
        <taxon>Bacteria</taxon>
        <taxon>Bacillati</taxon>
        <taxon>Bacillota</taxon>
        <taxon>Erysipelotrichia</taxon>
        <taxon>Erysipelotrichales</taxon>
        <taxon>Erysipelotrichaceae</taxon>
        <taxon>Faecalitalea</taxon>
    </lineage>
</organism>
<accession>A0AAW6FSB8</accession>
<dbReference type="AlphaFoldDB" id="A0AAW6FSB8"/>
<dbReference type="Proteomes" id="UP001220658">
    <property type="component" value="Unassembled WGS sequence"/>
</dbReference>
<comment type="caution">
    <text evidence="1">The sequence shown here is derived from an EMBL/GenBank/DDBJ whole genome shotgun (WGS) entry which is preliminary data.</text>
</comment>
<dbReference type="EMBL" id="JAQNCK010000009">
    <property type="protein sequence ID" value="MDC0828003.1"/>
    <property type="molecule type" value="Genomic_DNA"/>
</dbReference>
<proteinExistence type="predicted"/>
<evidence type="ECO:0000313" key="2">
    <source>
        <dbReference type="Proteomes" id="UP001220658"/>
    </source>
</evidence>
<sequence>MFLYEKDLKETFWKAYNGKGRAKRYQFECPIREGNADLVTVEYHGPTDSYQFNAFEFKREDLKKAFLQAEANLKYVNKSWIVIPMEKEKVINDRYLNYLKEKKYIGVIGVKDGGYYKIIYQPWFQKEPIQSQALIKVCMLNL</sequence>
<gene>
    <name evidence="1" type="ORF">POG00_04675</name>
</gene>
<reference evidence="1" key="1">
    <citation type="submission" date="2023-01" db="EMBL/GenBank/DDBJ databases">
        <title>Human gut microbiome strain richness.</title>
        <authorList>
            <person name="Chen-Liaw A."/>
        </authorList>
    </citation>
    <scope>NUCLEOTIDE SEQUENCE</scope>
    <source>
        <strain evidence="1">D55st1_G4_D55t1_190419</strain>
    </source>
</reference>
<protein>
    <submittedName>
        <fullName evidence="1">Uncharacterized protein</fullName>
    </submittedName>
</protein>
<name>A0AAW6FSB8_9FIRM</name>
<dbReference type="RefSeq" id="WP_195191177.1">
    <property type="nucleotide sequence ID" value="NZ_JADMUL010000011.1"/>
</dbReference>